<keyword evidence="1 3" id="KW-0456">Lyase</keyword>
<dbReference type="InterPro" id="IPR001106">
    <property type="entry name" value="Aromatic_Lyase"/>
</dbReference>
<dbReference type="InterPro" id="IPR024083">
    <property type="entry name" value="Fumarase/histidase_N"/>
</dbReference>
<dbReference type="SUPFAM" id="SSF48557">
    <property type="entry name" value="L-aspartase-like"/>
    <property type="match status" value="1"/>
</dbReference>
<dbReference type="STRING" id="44933.SAMN05660971_03874"/>
<dbReference type="EMBL" id="FRCA01000013">
    <property type="protein sequence ID" value="SHM79203.1"/>
    <property type="molecule type" value="Genomic_DNA"/>
</dbReference>
<protein>
    <submittedName>
        <fullName evidence="3">Histidine ammonia-lyase</fullName>
    </submittedName>
</protein>
<dbReference type="OrthoDB" id="9806955at2"/>
<keyword evidence="5" id="KW-1185">Reference proteome</keyword>
<dbReference type="RefSeq" id="WP_073436853.1">
    <property type="nucleotide sequence ID" value="NZ_BJXU01000137.1"/>
</dbReference>
<organism evidence="3 4">
    <name type="scientific">Halomonas cupida</name>
    <dbReference type="NCBI Taxonomy" id="44933"/>
    <lineage>
        <taxon>Bacteria</taxon>
        <taxon>Pseudomonadati</taxon>
        <taxon>Pseudomonadota</taxon>
        <taxon>Gammaproteobacteria</taxon>
        <taxon>Oceanospirillales</taxon>
        <taxon>Halomonadaceae</taxon>
        <taxon>Halomonas</taxon>
    </lineage>
</organism>
<evidence type="ECO:0000256" key="1">
    <source>
        <dbReference type="ARBA" id="ARBA00023239"/>
    </source>
</evidence>
<dbReference type="Proteomes" id="UP000184123">
    <property type="component" value="Unassembled WGS sequence"/>
</dbReference>
<dbReference type="Gene3D" id="1.10.275.10">
    <property type="entry name" value="Fumarase/aspartase (N-terminal domain)"/>
    <property type="match status" value="1"/>
</dbReference>
<dbReference type="NCBIfam" id="NF006871">
    <property type="entry name" value="PRK09367.1"/>
    <property type="match status" value="1"/>
</dbReference>
<dbReference type="GO" id="GO:0016841">
    <property type="term" value="F:ammonia-lyase activity"/>
    <property type="evidence" value="ECO:0007669"/>
    <property type="project" value="UniProtKB-ARBA"/>
</dbReference>
<dbReference type="Proteomes" id="UP000321726">
    <property type="component" value="Unassembled WGS sequence"/>
</dbReference>
<evidence type="ECO:0000313" key="3">
    <source>
        <dbReference type="EMBL" id="SHM79203.1"/>
    </source>
</evidence>
<dbReference type="InterPro" id="IPR008948">
    <property type="entry name" value="L-Aspartase-like"/>
</dbReference>
<reference evidence="3 4" key="1">
    <citation type="submission" date="2016-11" db="EMBL/GenBank/DDBJ databases">
        <authorList>
            <person name="Jaros S."/>
            <person name="Januszkiewicz K."/>
            <person name="Wedrychowicz H."/>
        </authorList>
    </citation>
    <scope>NUCLEOTIDE SEQUENCE [LARGE SCALE GENOMIC DNA]</scope>
    <source>
        <strain evidence="3 4">DSM 4740</strain>
    </source>
</reference>
<reference evidence="2 5" key="2">
    <citation type="submission" date="2019-07" db="EMBL/GenBank/DDBJ databases">
        <title>Whole genome shotgun sequence of Halomonas cupida NBRC 102219.</title>
        <authorList>
            <person name="Hosoyama A."/>
            <person name="Uohara A."/>
            <person name="Ohji S."/>
            <person name="Ichikawa N."/>
        </authorList>
    </citation>
    <scope>NUCLEOTIDE SEQUENCE [LARGE SCALE GENOMIC DNA]</scope>
    <source>
        <strain evidence="2 5">NBRC 102219</strain>
    </source>
</reference>
<dbReference type="EMBL" id="BJXU01000137">
    <property type="protein sequence ID" value="GEN25292.1"/>
    <property type="molecule type" value="Genomic_DNA"/>
</dbReference>
<sequence>MHDDQHIELGTAPVVWQDVVRIARHGASLSLSRDARERIATARHVVDDIASSATPHYGINTGLGALCDVVLEPSELERLSRHTLMSHASGVGPPLRTEQVRAIICCAIINYSHGYSGISPAVVEGLLRLLNERITPIVPSQGSVGYLTHMAHIGLALLGHGNVEFQGQNMPTDQALNAIGMSPLSLGPKDGLSLVNGTPAMTGLACLALDDADLLAAWADVIGAMSFEVLGGQLDAFHPDVIRLKRQRGVQQVGDNLRHLLEGSQHLARRQGQRLQDALSLRAMPQVHGACRDQFKHAARQITQELNSASDNPLVVVNQDGYRIISQANPHGASVAMACDLLAIAVCEWSSISERRLYRLVTPQANQLPPFLTTESGVKSGMMIAQYSAASLVAECKRLAQPAVTDNFLTSGLQEDHLSLGESAALKLDQALENAAMVLAIEYLLASQAMDLVDDQNFAPATTLAWHTLRERVPSYSEEHALSHDMQSTRDLLREHTSLATFRRHAPHLNPGNEHHV</sequence>
<dbReference type="FunFam" id="1.10.275.10:FF:000005">
    <property type="entry name" value="Histidine ammonia-lyase"/>
    <property type="match status" value="1"/>
</dbReference>
<evidence type="ECO:0000313" key="5">
    <source>
        <dbReference type="Proteomes" id="UP000321726"/>
    </source>
</evidence>
<dbReference type="AlphaFoldDB" id="A0A1M7LM56"/>
<gene>
    <name evidence="2" type="primary">hutH-2</name>
    <name evidence="2" type="ORF">HCU01_32410</name>
    <name evidence="3" type="ORF">SAMN05660971_03874</name>
</gene>
<dbReference type="CDD" id="cd00332">
    <property type="entry name" value="PAL-HAL"/>
    <property type="match status" value="1"/>
</dbReference>
<evidence type="ECO:0000313" key="4">
    <source>
        <dbReference type="Proteomes" id="UP000184123"/>
    </source>
</evidence>
<dbReference type="Gene3D" id="1.20.200.10">
    <property type="entry name" value="Fumarase/aspartase (Central domain)"/>
    <property type="match status" value="1"/>
</dbReference>
<name>A0A1M7LM56_9GAMM</name>
<evidence type="ECO:0000313" key="2">
    <source>
        <dbReference type="EMBL" id="GEN25292.1"/>
    </source>
</evidence>
<proteinExistence type="predicted"/>
<dbReference type="PANTHER" id="PTHR10362">
    <property type="entry name" value="HISTIDINE AMMONIA-LYASE"/>
    <property type="match status" value="1"/>
</dbReference>
<accession>A0A1M7LM56</accession>
<dbReference type="Pfam" id="PF00221">
    <property type="entry name" value="Lyase_aromatic"/>
    <property type="match status" value="1"/>
</dbReference>